<accession>A0AAV4U454</accession>
<reference evidence="1 2" key="1">
    <citation type="submission" date="2021-06" db="EMBL/GenBank/DDBJ databases">
        <title>Caerostris darwini draft genome.</title>
        <authorList>
            <person name="Kono N."/>
            <person name="Arakawa K."/>
        </authorList>
    </citation>
    <scope>NUCLEOTIDE SEQUENCE [LARGE SCALE GENOMIC DNA]</scope>
</reference>
<organism evidence="1 2">
    <name type="scientific">Caerostris darwini</name>
    <dbReference type="NCBI Taxonomy" id="1538125"/>
    <lineage>
        <taxon>Eukaryota</taxon>
        <taxon>Metazoa</taxon>
        <taxon>Ecdysozoa</taxon>
        <taxon>Arthropoda</taxon>
        <taxon>Chelicerata</taxon>
        <taxon>Arachnida</taxon>
        <taxon>Araneae</taxon>
        <taxon>Araneomorphae</taxon>
        <taxon>Entelegynae</taxon>
        <taxon>Araneoidea</taxon>
        <taxon>Araneidae</taxon>
        <taxon>Caerostris</taxon>
    </lineage>
</organism>
<name>A0AAV4U454_9ARAC</name>
<keyword evidence="2" id="KW-1185">Reference proteome</keyword>
<dbReference type="AlphaFoldDB" id="A0AAV4U454"/>
<evidence type="ECO:0000313" key="2">
    <source>
        <dbReference type="Proteomes" id="UP001054837"/>
    </source>
</evidence>
<comment type="caution">
    <text evidence="1">The sequence shown here is derived from an EMBL/GenBank/DDBJ whole genome shotgun (WGS) entry which is preliminary data.</text>
</comment>
<dbReference type="Proteomes" id="UP001054837">
    <property type="component" value="Unassembled WGS sequence"/>
</dbReference>
<protein>
    <submittedName>
        <fullName evidence="1">Uncharacterized protein</fullName>
    </submittedName>
</protein>
<evidence type="ECO:0000313" key="1">
    <source>
        <dbReference type="EMBL" id="GIY52497.1"/>
    </source>
</evidence>
<sequence>MFINFLPVKLWRQESHEAPNYDFLSLKKAIHPECREAFHSSDNTVVSSRGQIPTKSQTLCSSVIHGRHVAVQEIKVVDLIQS</sequence>
<proteinExistence type="predicted"/>
<dbReference type="EMBL" id="BPLQ01010670">
    <property type="protein sequence ID" value="GIY52497.1"/>
    <property type="molecule type" value="Genomic_DNA"/>
</dbReference>
<gene>
    <name evidence="1" type="ORF">CDAR_181501</name>
</gene>